<dbReference type="InterPro" id="IPR001194">
    <property type="entry name" value="cDENN_dom"/>
</dbReference>
<organism evidence="2 3">
    <name type="scientific">Ichthyophthirius multifiliis</name>
    <name type="common">White spot disease agent</name>
    <name type="synonym">Ich</name>
    <dbReference type="NCBI Taxonomy" id="5932"/>
    <lineage>
        <taxon>Eukaryota</taxon>
        <taxon>Sar</taxon>
        <taxon>Alveolata</taxon>
        <taxon>Ciliophora</taxon>
        <taxon>Intramacronucleata</taxon>
        <taxon>Oligohymenophorea</taxon>
        <taxon>Hymenostomatida</taxon>
        <taxon>Ophryoglenina</taxon>
        <taxon>Ichthyophthirius</taxon>
    </lineage>
</organism>
<accession>G0QYG9</accession>
<dbReference type="AlphaFoldDB" id="G0QYG9"/>
<dbReference type="EMBL" id="GL984111">
    <property type="protein sequence ID" value="EGR29733.1"/>
    <property type="molecule type" value="Genomic_DNA"/>
</dbReference>
<dbReference type="OrthoDB" id="291933at2759"/>
<dbReference type="PANTHER" id="PTHR15288">
    <property type="entry name" value="DENN DOMAIN-CONTAINING PROTEIN 2"/>
    <property type="match status" value="1"/>
</dbReference>
<dbReference type="InParanoid" id="G0QYG9"/>
<dbReference type="Proteomes" id="UP000008983">
    <property type="component" value="Unassembled WGS sequence"/>
</dbReference>
<reference evidence="2 3" key="1">
    <citation type="submission" date="2011-07" db="EMBL/GenBank/DDBJ databases">
        <authorList>
            <person name="Coyne R."/>
            <person name="Brami D."/>
            <person name="Johnson J."/>
            <person name="Hostetler J."/>
            <person name="Hannick L."/>
            <person name="Clark T."/>
            <person name="Cassidy-Hanley D."/>
            <person name="Inman J."/>
        </authorList>
    </citation>
    <scope>NUCLEOTIDE SEQUENCE [LARGE SCALE GENOMIC DNA]</scope>
    <source>
        <strain evidence="2 3">G5</strain>
    </source>
</reference>
<name>G0QYG9_ICHMU</name>
<dbReference type="PANTHER" id="PTHR15288:SF0">
    <property type="entry name" value="UDENN DOMAIN-CONTAINING PROTEIN"/>
    <property type="match status" value="1"/>
</dbReference>
<dbReference type="InterPro" id="IPR037516">
    <property type="entry name" value="Tripartite_DENN"/>
</dbReference>
<dbReference type="GeneID" id="14905843"/>
<evidence type="ECO:0000313" key="2">
    <source>
        <dbReference type="EMBL" id="EGR29733.1"/>
    </source>
</evidence>
<proteinExistence type="predicted"/>
<dbReference type="Pfam" id="PF02141">
    <property type="entry name" value="DENN"/>
    <property type="match status" value="1"/>
</dbReference>
<gene>
    <name evidence="2" type="ORF">IMG5_149570</name>
</gene>
<dbReference type="InterPro" id="IPR051942">
    <property type="entry name" value="DENN_domain_containing_2"/>
</dbReference>
<dbReference type="PROSITE" id="PS50211">
    <property type="entry name" value="DENN"/>
    <property type="match status" value="1"/>
</dbReference>
<keyword evidence="3" id="KW-1185">Reference proteome</keyword>
<dbReference type="eggNOG" id="KOG3570">
    <property type="taxonomic scope" value="Eukaryota"/>
</dbReference>
<dbReference type="InterPro" id="IPR043153">
    <property type="entry name" value="DENN_C"/>
</dbReference>
<protein>
    <recommendedName>
        <fullName evidence="1">UDENN domain-containing protein</fullName>
    </recommendedName>
</protein>
<dbReference type="RefSeq" id="XP_004030969.1">
    <property type="nucleotide sequence ID" value="XM_004030921.1"/>
</dbReference>
<feature type="domain" description="UDENN" evidence="1">
    <location>
        <begin position="1"/>
        <end position="122"/>
    </location>
</feature>
<evidence type="ECO:0000259" key="1">
    <source>
        <dbReference type="PROSITE" id="PS50211"/>
    </source>
</evidence>
<sequence length="122" mass="14092">MIPCTTRLPFLEVEWGSALTFSNIPFDDFLFLFTCISLEKNVIFFSQNITLLTTSIQTFASSLRPFLYPHPIIFSLPVQLYDMIDSPVPCIIGPQQSGEINNKQEMVDLSEIQKYIKYKKQF</sequence>
<dbReference type="Gene3D" id="3.40.50.11500">
    <property type="match status" value="1"/>
</dbReference>
<evidence type="ECO:0000313" key="3">
    <source>
        <dbReference type="Proteomes" id="UP000008983"/>
    </source>
</evidence>